<dbReference type="PANTHER" id="PTHR34296:SF2">
    <property type="entry name" value="ABC TRANSPORTER GUANOSINE-BINDING PROTEIN NUPN"/>
    <property type="match status" value="1"/>
</dbReference>
<reference evidence="7 8" key="1">
    <citation type="journal article" date="2022" name="Front. Microbiol.">
        <title>Male-killing mechanisms vary between Spiroplasma species.</title>
        <authorList>
            <person name="Arai H."/>
            <person name="Inoue M."/>
            <person name="Kageyama D."/>
        </authorList>
    </citation>
    <scope>NUCLEOTIDE SEQUENCE [LARGE SCALE GENOMIC DNA]</scope>
    <source>
        <strain evidence="8">sHm</strain>
    </source>
</reference>
<dbReference type="PROSITE" id="PS51257">
    <property type="entry name" value="PROKAR_LIPOPROTEIN"/>
    <property type="match status" value="1"/>
</dbReference>
<evidence type="ECO:0000256" key="2">
    <source>
        <dbReference type="ARBA" id="ARBA00022475"/>
    </source>
</evidence>
<dbReference type="EMBL" id="AP026933">
    <property type="protein sequence ID" value="BDT02717.1"/>
    <property type="molecule type" value="Genomic_DNA"/>
</dbReference>
<dbReference type="Gene3D" id="3.40.50.2300">
    <property type="match status" value="2"/>
</dbReference>
<dbReference type="Proteomes" id="UP001163387">
    <property type="component" value="Chromosome"/>
</dbReference>
<dbReference type="PANTHER" id="PTHR34296">
    <property type="entry name" value="TRANSCRIPTIONAL ACTIVATOR PROTEIN MED"/>
    <property type="match status" value="1"/>
</dbReference>
<sequence length="452" mass="50748">MKYFLKLLIITLLINSSSVGLIGCSIPSVGDIWIITDGGDLFDKAFNQQVLEGSKEFTKTFNDNRIMISNLPGNEVWKNKKMKTRWIISRDSTVSTLQNNYNLATFAGAKTIIVVGFNHLGALTPAIQNQYKKLGVRFILVDAKLEKPVDVACLSYSAEQSGFLSGLAGAIWLAANHETYDDNGLKMSTFGSLPADTIVSYMMGYYWGVYYFNKYRNSNDNLLEMTNAIRIKEGKEKIEKWTNKFDIHFDKIAKQFTGSFESGTKSSKAITSQLIDGYKDDIVMPVAGAQTIDLVSAVKNSTTNSKAKIIGVDVDQSVQYSYAKDIFITSALKGIHKSVNTWLWHSFNLDYNKDDQHSVIKPINGEQYFDGSISQPALGGQQYLGIANNDSISAIYNNLIIDSNDYWRLAQKVTDAYNKLVADLVNDSTRDKWENAWKNYVDESVEKYKPQF</sequence>
<evidence type="ECO:0000256" key="3">
    <source>
        <dbReference type="ARBA" id="ARBA00022729"/>
    </source>
</evidence>
<dbReference type="InterPro" id="IPR050957">
    <property type="entry name" value="BMP_lipoprotein"/>
</dbReference>
<comment type="subcellular location">
    <subcellularLocation>
        <location evidence="1">Cell membrane</location>
    </subcellularLocation>
</comment>
<keyword evidence="4" id="KW-0472">Membrane</keyword>
<keyword evidence="5" id="KW-0449">Lipoprotein</keyword>
<feature type="domain" description="ABC transporter substrate-binding protein PnrA-like" evidence="6">
    <location>
        <begin position="36"/>
        <end position="214"/>
    </location>
</feature>
<protein>
    <recommendedName>
        <fullName evidence="6">ABC transporter substrate-binding protein PnrA-like domain-containing protein</fullName>
    </recommendedName>
</protein>
<keyword evidence="2" id="KW-1003">Cell membrane</keyword>
<accession>A0ABM8BS97</accession>
<evidence type="ECO:0000313" key="8">
    <source>
        <dbReference type="Proteomes" id="UP001163387"/>
    </source>
</evidence>
<organism evidence="7 8">
    <name type="scientific">Spiroplasma ixodetis</name>
    <dbReference type="NCBI Taxonomy" id="2141"/>
    <lineage>
        <taxon>Bacteria</taxon>
        <taxon>Bacillati</taxon>
        <taxon>Mycoplasmatota</taxon>
        <taxon>Mollicutes</taxon>
        <taxon>Entomoplasmatales</taxon>
        <taxon>Spiroplasmataceae</taxon>
        <taxon>Spiroplasma</taxon>
    </lineage>
</organism>
<gene>
    <name evidence="7" type="ORF">SHM_03630</name>
</gene>
<keyword evidence="3" id="KW-0732">Signal</keyword>
<evidence type="ECO:0000256" key="5">
    <source>
        <dbReference type="ARBA" id="ARBA00023288"/>
    </source>
</evidence>
<evidence type="ECO:0000313" key="7">
    <source>
        <dbReference type="EMBL" id="BDT02717.1"/>
    </source>
</evidence>
<keyword evidence="8" id="KW-1185">Reference proteome</keyword>
<evidence type="ECO:0000256" key="1">
    <source>
        <dbReference type="ARBA" id="ARBA00004236"/>
    </source>
</evidence>
<name>A0ABM8BS97_9MOLU</name>
<proteinExistence type="predicted"/>
<evidence type="ECO:0000256" key="4">
    <source>
        <dbReference type="ARBA" id="ARBA00023136"/>
    </source>
</evidence>
<dbReference type="RefSeq" id="WP_281748981.1">
    <property type="nucleotide sequence ID" value="NZ_AP026933.1"/>
</dbReference>
<evidence type="ECO:0000259" key="6">
    <source>
        <dbReference type="Pfam" id="PF02608"/>
    </source>
</evidence>
<dbReference type="InterPro" id="IPR003760">
    <property type="entry name" value="PnrA-like"/>
</dbReference>
<dbReference type="Pfam" id="PF02608">
    <property type="entry name" value="Bmp"/>
    <property type="match status" value="1"/>
</dbReference>